<dbReference type="InterPro" id="IPR011004">
    <property type="entry name" value="Trimer_LpxA-like_sf"/>
</dbReference>
<dbReference type="EMBL" id="CP036433">
    <property type="protein sequence ID" value="QDU97735.1"/>
    <property type="molecule type" value="Genomic_DNA"/>
</dbReference>
<dbReference type="CDD" id="cd04645">
    <property type="entry name" value="LbH_gamma_CA_like"/>
    <property type="match status" value="1"/>
</dbReference>
<dbReference type="InterPro" id="IPR047324">
    <property type="entry name" value="LbH_gamma_CA-like"/>
</dbReference>
<dbReference type="PANTHER" id="PTHR13061:SF29">
    <property type="entry name" value="GAMMA CARBONIC ANHYDRASE-LIKE 1, MITOCHONDRIAL-RELATED"/>
    <property type="match status" value="1"/>
</dbReference>
<name>A0A518E0W8_9BACT</name>
<keyword evidence="1" id="KW-0012">Acyltransferase</keyword>
<dbReference type="PANTHER" id="PTHR13061">
    <property type="entry name" value="DYNACTIN SUBUNIT P25"/>
    <property type="match status" value="1"/>
</dbReference>
<dbReference type="InterPro" id="IPR050484">
    <property type="entry name" value="Transf_Hexapept/Carb_Anhydrase"/>
</dbReference>
<evidence type="ECO:0000313" key="1">
    <source>
        <dbReference type="EMBL" id="QDU97735.1"/>
    </source>
</evidence>
<evidence type="ECO:0000313" key="2">
    <source>
        <dbReference type="Proteomes" id="UP000317648"/>
    </source>
</evidence>
<dbReference type="EC" id="2.3.1.89" evidence="1"/>
<keyword evidence="1" id="KW-0808">Transferase</keyword>
<dbReference type="RefSeq" id="WP_197442629.1">
    <property type="nucleotide sequence ID" value="NZ_CP036433.1"/>
</dbReference>
<dbReference type="SUPFAM" id="SSF51161">
    <property type="entry name" value="Trimeric LpxA-like enzymes"/>
    <property type="match status" value="1"/>
</dbReference>
<protein>
    <submittedName>
        <fullName evidence="1">2,3,4,5-tetrahydropyridine-2,6-dicarboxylate N-acetyltransferase</fullName>
        <ecNumber evidence="1">2.3.1.89</ecNumber>
    </submittedName>
</protein>
<dbReference type="GO" id="GO:0047200">
    <property type="term" value="F:tetrahydrodipicolinate N-acetyltransferase activity"/>
    <property type="evidence" value="ECO:0007669"/>
    <property type="project" value="UniProtKB-EC"/>
</dbReference>
<dbReference type="AlphaFoldDB" id="A0A518E0W8"/>
<keyword evidence="2" id="KW-1185">Reference proteome</keyword>
<dbReference type="InterPro" id="IPR001451">
    <property type="entry name" value="Hexapep"/>
</dbReference>
<accession>A0A518E0W8</accession>
<organism evidence="1 2">
    <name type="scientific">Lignipirellula cremea</name>
    <dbReference type="NCBI Taxonomy" id="2528010"/>
    <lineage>
        <taxon>Bacteria</taxon>
        <taxon>Pseudomonadati</taxon>
        <taxon>Planctomycetota</taxon>
        <taxon>Planctomycetia</taxon>
        <taxon>Pirellulales</taxon>
        <taxon>Pirellulaceae</taxon>
        <taxon>Lignipirellula</taxon>
    </lineage>
</organism>
<dbReference type="Pfam" id="PF00132">
    <property type="entry name" value="Hexapep"/>
    <property type="match status" value="1"/>
</dbReference>
<dbReference type="Proteomes" id="UP000317648">
    <property type="component" value="Chromosome"/>
</dbReference>
<sequence>MTEVNGMAEFDATRFHPELLDPTAYVAPGATLVGDVQMAAESSVWFGAVLRGDTATIRLGRQTNVQDLCVLHADPGFPCLLGDRVTVGHGAIVHGATVADDCLIGMRAVVMNGAQIGAGSIIAVGAVVTEGTIVPPGSVVMGAPGKVRSAAEARHREAIQHASAHYVANARRFRGE</sequence>
<gene>
    <name evidence="1" type="primary">dapH</name>
    <name evidence="1" type="ORF">Pla8534_55890</name>
</gene>
<proteinExistence type="predicted"/>
<reference evidence="1 2" key="1">
    <citation type="submission" date="2019-02" db="EMBL/GenBank/DDBJ databases">
        <title>Deep-cultivation of Planctomycetes and their phenomic and genomic characterization uncovers novel biology.</title>
        <authorList>
            <person name="Wiegand S."/>
            <person name="Jogler M."/>
            <person name="Boedeker C."/>
            <person name="Pinto D."/>
            <person name="Vollmers J."/>
            <person name="Rivas-Marin E."/>
            <person name="Kohn T."/>
            <person name="Peeters S.H."/>
            <person name="Heuer A."/>
            <person name="Rast P."/>
            <person name="Oberbeckmann S."/>
            <person name="Bunk B."/>
            <person name="Jeske O."/>
            <person name="Meyerdierks A."/>
            <person name="Storesund J.E."/>
            <person name="Kallscheuer N."/>
            <person name="Luecker S."/>
            <person name="Lage O.M."/>
            <person name="Pohl T."/>
            <person name="Merkel B.J."/>
            <person name="Hornburger P."/>
            <person name="Mueller R.-W."/>
            <person name="Bruemmer F."/>
            <person name="Labrenz M."/>
            <person name="Spormann A.M."/>
            <person name="Op den Camp H."/>
            <person name="Overmann J."/>
            <person name="Amann R."/>
            <person name="Jetten M.S.M."/>
            <person name="Mascher T."/>
            <person name="Medema M.H."/>
            <person name="Devos D.P."/>
            <person name="Kaster A.-K."/>
            <person name="Ovreas L."/>
            <person name="Rohde M."/>
            <person name="Galperin M.Y."/>
            <person name="Jogler C."/>
        </authorList>
    </citation>
    <scope>NUCLEOTIDE SEQUENCE [LARGE SCALE GENOMIC DNA]</scope>
    <source>
        <strain evidence="1 2">Pla85_3_4</strain>
    </source>
</reference>
<dbReference type="KEGG" id="lcre:Pla8534_55890"/>
<dbReference type="Gene3D" id="2.160.10.10">
    <property type="entry name" value="Hexapeptide repeat proteins"/>
    <property type="match status" value="1"/>
</dbReference>